<accession>A0ABN9KEN9</accession>
<reference evidence="3 4" key="1">
    <citation type="submission" date="2023-07" db="EMBL/GenBank/DDBJ databases">
        <authorList>
            <person name="Peeters C."/>
        </authorList>
    </citation>
    <scope>NUCLEOTIDE SEQUENCE [LARGE SCALE GENOMIC DNA]</scope>
    <source>
        <strain evidence="3 4">R-77569</strain>
    </source>
</reference>
<gene>
    <name evidence="3" type="ORF">R77569_04159</name>
</gene>
<evidence type="ECO:0000313" key="4">
    <source>
        <dbReference type="Proteomes" id="UP001190452"/>
    </source>
</evidence>
<evidence type="ECO:0008006" key="5">
    <source>
        <dbReference type="Google" id="ProtNLM"/>
    </source>
</evidence>
<feature type="transmembrane region" description="Helical" evidence="2">
    <location>
        <begin position="233"/>
        <end position="251"/>
    </location>
</feature>
<keyword evidence="2" id="KW-0472">Membrane</keyword>
<comment type="caution">
    <text evidence="3">The sequence shown here is derived from an EMBL/GenBank/DDBJ whole genome shotgun (WGS) entry which is preliminary data.</text>
</comment>
<protein>
    <recommendedName>
        <fullName evidence="5">Paraquat-inducible protein A</fullName>
    </recommendedName>
</protein>
<organism evidence="3 4">
    <name type="scientific">Ralstonia mannitolilytica</name>
    <dbReference type="NCBI Taxonomy" id="105219"/>
    <lineage>
        <taxon>Bacteria</taxon>
        <taxon>Pseudomonadati</taxon>
        <taxon>Pseudomonadota</taxon>
        <taxon>Betaproteobacteria</taxon>
        <taxon>Burkholderiales</taxon>
        <taxon>Burkholderiaceae</taxon>
        <taxon>Ralstonia</taxon>
    </lineage>
</organism>
<feature type="transmembrane region" description="Helical" evidence="2">
    <location>
        <begin position="150"/>
        <end position="183"/>
    </location>
</feature>
<feature type="transmembrane region" description="Helical" evidence="2">
    <location>
        <begin position="195"/>
        <end position="221"/>
    </location>
</feature>
<dbReference type="Pfam" id="PF04403">
    <property type="entry name" value="PqiA"/>
    <property type="match status" value="1"/>
</dbReference>
<evidence type="ECO:0000256" key="1">
    <source>
        <dbReference type="SAM" id="MobiDB-lite"/>
    </source>
</evidence>
<keyword evidence="2" id="KW-0812">Transmembrane</keyword>
<dbReference type="Proteomes" id="UP001190452">
    <property type="component" value="Unassembled WGS sequence"/>
</dbReference>
<keyword evidence="2" id="KW-1133">Transmembrane helix</keyword>
<dbReference type="EMBL" id="CAUDKV010000022">
    <property type="protein sequence ID" value="CAJ0891653.1"/>
    <property type="molecule type" value="Genomic_DNA"/>
</dbReference>
<sequence length="292" mass="31348">MCVCIIGRSSAPPPRAGLTMEPFNVKFALPLPQSWRTALFGPGADRAPGSADTAPAPVAQPLPGDPDAWIACEHCDTLHRHEVIALNEEAHCTRCGVKLYRNQSERLSVLLPLVLTGIIVYVVANVFPIAEMQGGGNRHATTLWGAIEALYSYDMLFAAVLVALTTVFFPLMYMSVLAPLLIARLRGRQHPSAALVLRAAALIRPWAMIEIFMLGVVVALIKVAHMVSLEADAGLWAFAALTVFITVALSIDLRPFWREIGLTLPPGSQVDAPTGLDASARPGESANGEDKP</sequence>
<name>A0ABN9KEN9_9RALS</name>
<feature type="transmembrane region" description="Helical" evidence="2">
    <location>
        <begin position="107"/>
        <end position="130"/>
    </location>
</feature>
<evidence type="ECO:0000256" key="2">
    <source>
        <dbReference type="SAM" id="Phobius"/>
    </source>
</evidence>
<dbReference type="InterPro" id="IPR007498">
    <property type="entry name" value="PqiA-like"/>
</dbReference>
<keyword evidence="4" id="KW-1185">Reference proteome</keyword>
<feature type="region of interest" description="Disordered" evidence="1">
    <location>
        <begin position="268"/>
        <end position="292"/>
    </location>
</feature>
<proteinExistence type="predicted"/>
<evidence type="ECO:0000313" key="3">
    <source>
        <dbReference type="EMBL" id="CAJ0891653.1"/>
    </source>
</evidence>